<keyword evidence="1" id="KW-0175">Coiled coil</keyword>
<dbReference type="KEGG" id="spoa:EQM13_04435"/>
<evidence type="ECO:0000313" key="3">
    <source>
        <dbReference type="Proteomes" id="UP000287969"/>
    </source>
</evidence>
<accession>A0A410QAG0</accession>
<evidence type="ECO:0000313" key="2">
    <source>
        <dbReference type="EMBL" id="QAT60878.1"/>
    </source>
</evidence>
<dbReference type="Proteomes" id="UP000287969">
    <property type="component" value="Chromosome"/>
</dbReference>
<evidence type="ECO:0000256" key="1">
    <source>
        <dbReference type="SAM" id="Coils"/>
    </source>
</evidence>
<proteinExistence type="predicted"/>
<dbReference type="RefSeq" id="WP_128752044.1">
    <property type="nucleotide sequence ID" value="NZ_CP035282.1"/>
</dbReference>
<feature type="coiled-coil region" evidence="1">
    <location>
        <begin position="64"/>
        <end position="91"/>
    </location>
</feature>
<reference evidence="3" key="1">
    <citation type="submission" date="2019-01" db="EMBL/GenBank/DDBJ databases">
        <title>Draft genomes of a novel of Sporanaerobacter strains.</title>
        <authorList>
            <person name="Ma S."/>
        </authorList>
    </citation>
    <scope>NUCLEOTIDE SEQUENCE [LARGE SCALE GENOMIC DNA]</scope>
    <source>
        <strain evidence="3">NJN-17</strain>
    </source>
</reference>
<protein>
    <submittedName>
        <fullName evidence="2">ATPase</fullName>
    </submittedName>
</protein>
<dbReference type="EMBL" id="CP035282">
    <property type="protein sequence ID" value="QAT60878.1"/>
    <property type="molecule type" value="Genomic_DNA"/>
</dbReference>
<sequence length="107" mass="12041">MLDVLTEIKGAEDTADKIEADAQLNAKKLIKSTEEKADVEIQNAVKKAKTIEEDIIKRKEDEGRREAEIILKSAEEECKKIKEIQDDKIEKAVSLVIERIVNGYGNS</sequence>
<dbReference type="Gene3D" id="1.20.5.2950">
    <property type="match status" value="1"/>
</dbReference>
<organism evidence="2 3">
    <name type="scientific">Acidilutibacter cellobiosedens</name>
    <dbReference type="NCBI Taxonomy" id="2507161"/>
    <lineage>
        <taxon>Bacteria</taxon>
        <taxon>Bacillati</taxon>
        <taxon>Bacillota</taxon>
        <taxon>Tissierellia</taxon>
        <taxon>Tissierellales</taxon>
        <taxon>Acidilutibacteraceae</taxon>
        <taxon>Acidilutibacter</taxon>
    </lineage>
</organism>
<keyword evidence="3" id="KW-1185">Reference proteome</keyword>
<name>A0A410QAG0_9FIRM</name>
<gene>
    <name evidence="2" type="ORF">EQM13_04435</name>
</gene>
<dbReference type="AlphaFoldDB" id="A0A410QAG0"/>